<dbReference type="Proteomes" id="UP001431199">
    <property type="component" value="Unassembled WGS sequence"/>
</dbReference>
<reference evidence="3" key="1">
    <citation type="submission" date="2022-09" db="EMBL/GenBank/DDBJ databases">
        <title>Eubacterium sp. LFL-14 isolated from human feces.</title>
        <authorList>
            <person name="Liu F."/>
        </authorList>
    </citation>
    <scope>NUCLEOTIDE SEQUENCE</scope>
    <source>
        <strain evidence="3">LFL-14</strain>
    </source>
</reference>
<evidence type="ECO:0000256" key="1">
    <source>
        <dbReference type="SAM" id="Phobius"/>
    </source>
</evidence>
<name>A0ABT2M688_9FIRM</name>
<protein>
    <recommendedName>
        <fullName evidence="2">LiaF transmembrane domain-containing protein</fullName>
    </recommendedName>
</protein>
<dbReference type="InterPro" id="IPR054331">
    <property type="entry name" value="LiaF_TM"/>
</dbReference>
<keyword evidence="1" id="KW-1133">Transmembrane helix</keyword>
<feature type="transmembrane region" description="Helical" evidence="1">
    <location>
        <begin position="34"/>
        <end position="56"/>
    </location>
</feature>
<keyword evidence="4" id="KW-1185">Reference proteome</keyword>
<feature type="transmembrane region" description="Helical" evidence="1">
    <location>
        <begin position="7"/>
        <end position="28"/>
    </location>
</feature>
<sequence length="99" mass="11755">MKERRVGTFTFGISLILFGVLFLIKTIFKSFNYAFIFHMWPIMLIMLGGEIIYYTLRFNDKHFKYDIGGMFMICFLILFAMGMAGVEFLMDNYPQYIQL</sequence>
<evidence type="ECO:0000259" key="2">
    <source>
        <dbReference type="Pfam" id="PF22570"/>
    </source>
</evidence>
<evidence type="ECO:0000313" key="4">
    <source>
        <dbReference type="Proteomes" id="UP001431199"/>
    </source>
</evidence>
<feature type="transmembrane region" description="Helical" evidence="1">
    <location>
        <begin position="68"/>
        <end position="90"/>
    </location>
</feature>
<dbReference type="EMBL" id="JAODBU010000014">
    <property type="protein sequence ID" value="MCT7399922.1"/>
    <property type="molecule type" value="Genomic_DNA"/>
</dbReference>
<keyword evidence="1" id="KW-0472">Membrane</keyword>
<accession>A0ABT2M688</accession>
<evidence type="ECO:0000313" key="3">
    <source>
        <dbReference type="EMBL" id="MCT7399922.1"/>
    </source>
</evidence>
<dbReference type="RefSeq" id="WP_022088241.1">
    <property type="nucleotide sequence ID" value="NZ_JAODBU010000014.1"/>
</dbReference>
<comment type="caution">
    <text evidence="3">The sequence shown here is derived from an EMBL/GenBank/DDBJ whole genome shotgun (WGS) entry which is preliminary data.</text>
</comment>
<proteinExistence type="predicted"/>
<keyword evidence="1" id="KW-0812">Transmembrane</keyword>
<gene>
    <name evidence="3" type="ORF">N5B56_12680</name>
</gene>
<dbReference type="Pfam" id="PF22570">
    <property type="entry name" value="LiaF-TM"/>
    <property type="match status" value="1"/>
</dbReference>
<feature type="domain" description="LiaF transmembrane" evidence="2">
    <location>
        <begin position="11"/>
        <end position="84"/>
    </location>
</feature>
<organism evidence="3 4">
    <name type="scientific">Eubacterium album</name>
    <dbReference type="NCBI Taxonomy" id="2978477"/>
    <lineage>
        <taxon>Bacteria</taxon>
        <taxon>Bacillati</taxon>
        <taxon>Bacillota</taxon>
        <taxon>Clostridia</taxon>
        <taxon>Eubacteriales</taxon>
        <taxon>Eubacteriaceae</taxon>
        <taxon>Eubacterium</taxon>
    </lineage>
</organism>